<keyword evidence="1" id="KW-0175">Coiled coil</keyword>
<dbReference type="EMBL" id="CAMPGE010000414">
    <property type="protein sequence ID" value="CAI2359160.1"/>
    <property type="molecule type" value="Genomic_DNA"/>
</dbReference>
<gene>
    <name evidence="2" type="ORF">ECRASSUSDP1_LOCUS445</name>
</gene>
<dbReference type="Proteomes" id="UP001295684">
    <property type="component" value="Unassembled WGS sequence"/>
</dbReference>
<name>A0AAD1X6C9_EUPCR</name>
<dbReference type="AlphaFoldDB" id="A0AAD1X6C9"/>
<proteinExistence type="predicted"/>
<reference evidence="2" key="1">
    <citation type="submission" date="2023-07" db="EMBL/GenBank/DDBJ databases">
        <authorList>
            <consortium name="AG Swart"/>
            <person name="Singh M."/>
            <person name="Singh A."/>
            <person name="Seah K."/>
            <person name="Emmerich C."/>
        </authorList>
    </citation>
    <scope>NUCLEOTIDE SEQUENCE</scope>
    <source>
        <strain evidence="2">DP1</strain>
    </source>
</reference>
<sequence>MDNTITNPEIQYMNMRVSDTKISNKVHDLKQVKIEKWTNIPLIIKDTIQNIITSVIKDSTQFDDFITFYNRNAERSNYVIENLEKDSIHFQAETSKKYVEIDRKIDYLKDKSINEAKIKDYIKQKALTEADINNQKFDRLDLTQTRFNSLREIIKEFDHYLNDLDQRNIELHKKFRFYSNNLSGELNHKQNLCISSKRQIERNLHKFKSEVEDFMGEIKTKYSTQQEILVNIQKEEQGKIKHDFYKMKQETEKLTKRFKDIDPIHLKSMVVAHKNIVSELEDKFKELESSIKKNERKSEQNELQISKILDKLETIEAKIDLNKEENDQSNISNESDLDLKTKEFIKESCASIMRKEIQSLYSKNLSRYSTIRTSKVKNMLSMKLDKISSLKSSIRKPEGTNLDLNTSMKNEAKAAPEKLPNTPLNDAQVYHNLVEQSLFNSNITELEEKIALIGSKVQRLTTTINQMNATKQLKVQNPIFETFRKHKNFIQDNKKRTMTVDKAIQRPIIRNLNVMKETQERQGRATIEIKEAERRLFSPSISNRNKLVKNPRTLANDFSVNFTDLKFQNNEKTRQFPLDLSKIRQNSLQSR</sequence>
<protein>
    <submittedName>
        <fullName evidence="2">Uncharacterized protein</fullName>
    </submittedName>
</protein>
<comment type="caution">
    <text evidence="2">The sequence shown here is derived from an EMBL/GenBank/DDBJ whole genome shotgun (WGS) entry which is preliminary data.</text>
</comment>
<organism evidence="2 3">
    <name type="scientific">Euplotes crassus</name>
    <dbReference type="NCBI Taxonomy" id="5936"/>
    <lineage>
        <taxon>Eukaryota</taxon>
        <taxon>Sar</taxon>
        <taxon>Alveolata</taxon>
        <taxon>Ciliophora</taxon>
        <taxon>Intramacronucleata</taxon>
        <taxon>Spirotrichea</taxon>
        <taxon>Hypotrichia</taxon>
        <taxon>Euplotida</taxon>
        <taxon>Euplotidae</taxon>
        <taxon>Moneuplotes</taxon>
    </lineage>
</organism>
<evidence type="ECO:0000256" key="1">
    <source>
        <dbReference type="SAM" id="Coils"/>
    </source>
</evidence>
<evidence type="ECO:0000313" key="2">
    <source>
        <dbReference type="EMBL" id="CAI2359160.1"/>
    </source>
</evidence>
<evidence type="ECO:0000313" key="3">
    <source>
        <dbReference type="Proteomes" id="UP001295684"/>
    </source>
</evidence>
<accession>A0AAD1X6C9</accession>
<feature type="coiled-coil region" evidence="1">
    <location>
        <begin position="270"/>
        <end position="325"/>
    </location>
</feature>
<keyword evidence="3" id="KW-1185">Reference proteome</keyword>